<dbReference type="AlphaFoldDB" id="A0A937FJ61"/>
<keyword evidence="2" id="KW-1185">Reference proteome</keyword>
<gene>
    <name evidence="1" type="ORF">JK634_15415</name>
</gene>
<dbReference type="Proteomes" id="UP000623681">
    <property type="component" value="Unassembled WGS sequence"/>
</dbReference>
<dbReference type="RefSeq" id="WP_202768592.1">
    <property type="nucleotide sequence ID" value="NZ_JAESWA010000023.1"/>
</dbReference>
<dbReference type="SUPFAM" id="SSF101386">
    <property type="entry name" value="all-alpha NTP pyrophosphatases"/>
    <property type="match status" value="1"/>
</dbReference>
<proteinExistence type="predicted"/>
<dbReference type="InterPro" id="IPR038735">
    <property type="entry name" value="MSMEG_1276-like_NTP-PPase_dom"/>
</dbReference>
<evidence type="ECO:0000313" key="2">
    <source>
        <dbReference type="Proteomes" id="UP000623681"/>
    </source>
</evidence>
<dbReference type="CDD" id="cd11532">
    <property type="entry name" value="NTP-PPase_COG4997"/>
    <property type="match status" value="1"/>
</dbReference>
<dbReference type="EMBL" id="JAESWA010000023">
    <property type="protein sequence ID" value="MBL4933202.1"/>
    <property type="molecule type" value="Genomic_DNA"/>
</dbReference>
<evidence type="ECO:0000313" key="1">
    <source>
        <dbReference type="EMBL" id="MBL4933202.1"/>
    </source>
</evidence>
<comment type="caution">
    <text evidence="1">The sequence shown here is derived from an EMBL/GenBank/DDBJ whole genome shotgun (WGS) entry which is preliminary data.</text>
</comment>
<name>A0A937FJ61_9CLOT</name>
<accession>A0A937FJ61</accession>
<reference evidence="1" key="1">
    <citation type="submission" date="2021-01" db="EMBL/GenBank/DDBJ databases">
        <title>Genome public.</title>
        <authorList>
            <person name="Liu C."/>
            <person name="Sun Q."/>
        </authorList>
    </citation>
    <scope>NUCLEOTIDE SEQUENCE</scope>
    <source>
        <strain evidence="1">YIM B02565</strain>
    </source>
</reference>
<sequence length="103" mass="12162">MKDYNKLVRDKIPEIIKESGRQCDYIIADKKEQLELLINKLDEEVLEFKEDRNLEELADIMEVLFALANNLGFKEEELIKKREEKKGERGGFEDGIVLQKVYE</sequence>
<organism evidence="1 2">
    <name type="scientific">Clostridium paridis</name>
    <dbReference type="NCBI Taxonomy" id="2803863"/>
    <lineage>
        <taxon>Bacteria</taxon>
        <taxon>Bacillati</taxon>
        <taxon>Bacillota</taxon>
        <taxon>Clostridia</taxon>
        <taxon>Eubacteriales</taxon>
        <taxon>Clostridiaceae</taxon>
        <taxon>Clostridium</taxon>
    </lineage>
</organism>
<protein>
    <submittedName>
        <fullName evidence="1">Nucleoside triphosphate pyrophosphohydrolase</fullName>
    </submittedName>
</protein>